<evidence type="ECO:0000256" key="2">
    <source>
        <dbReference type="ARBA" id="ARBA00022723"/>
    </source>
</evidence>
<keyword evidence="7" id="KW-1133">Transmembrane helix</keyword>
<comment type="cofactor">
    <cofactor evidence="6">
        <name>Zn(2+)</name>
        <dbReference type="ChEBI" id="CHEBI:29105"/>
    </cofactor>
    <text evidence="6">Binds 1 zinc ion per subunit.</text>
</comment>
<dbReference type="PANTHER" id="PTHR22726">
    <property type="entry name" value="METALLOENDOPEPTIDASE OMA1"/>
    <property type="match status" value="1"/>
</dbReference>
<dbReference type="GO" id="GO:0016020">
    <property type="term" value="C:membrane"/>
    <property type="evidence" value="ECO:0007669"/>
    <property type="project" value="TreeGrafter"/>
</dbReference>
<evidence type="ECO:0000256" key="4">
    <source>
        <dbReference type="ARBA" id="ARBA00022833"/>
    </source>
</evidence>
<dbReference type="GO" id="GO:0051603">
    <property type="term" value="P:proteolysis involved in protein catabolic process"/>
    <property type="evidence" value="ECO:0007669"/>
    <property type="project" value="TreeGrafter"/>
</dbReference>
<protein>
    <submittedName>
        <fullName evidence="9">M48 family metallopeptidase</fullName>
    </submittedName>
</protein>
<dbReference type="InterPro" id="IPR051156">
    <property type="entry name" value="Mito/Outer_Membr_Metalloprot"/>
</dbReference>
<dbReference type="AlphaFoldDB" id="A0A9X2B6V7"/>
<evidence type="ECO:0000256" key="5">
    <source>
        <dbReference type="ARBA" id="ARBA00023049"/>
    </source>
</evidence>
<comment type="caution">
    <text evidence="9">The sequence shown here is derived from an EMBL/GenBank/DDBJ whole genome shotgun (WGS) entry which is preliminary data.</text>
</comment>
<evidence type="ECO:0000256" key="7">
    <source>
        <dbReference type="SAM" id="Phobius"/>
    </source>
</evidence>
<keyword evidence="7" id="KW-0472">Membrane</keyword>
<dbReference type="RefSeq" id="WP_241572474.1">
    <property type="nucleotide sequence ID" value="NZ_JAKUML010000014.1"/>
</dbReference>
<dbReference type="GO" id="GO:0004222">
    <property type="term" value="F:metalloendopeptidase activity"/>
    <property type="evidence" value="ECO:0007669"/>
    <property type="project" value="InterPro"/>
</dbReference>
<keyword evidence="5 6" id="KW-0482">Metalloprotease</keyword>
<keyword evidence="7" id="KW-0812">Transmembrane</keyword>
<accession>A0A9X2B6V7</accession>
<organism evidence="9 10">
    <name type="scientific">Acinetobacter sedimenti</name>
    <dbReference type="NCBI Taxonomy" id="2919922"/>
    <lineage>
        <taxon>Bacteria</taxon>
        <taxon>Pseudomonadati</taxon>
        <taxon>Pseudomonadota</taxon>
        <taxon>Gammaproteobacteria</taxon>
        <taxon>Moraxellales</taxon>
        <taxon>Moraxellaceae</taxon>
        <taxon>Acinetobacter</taxon>
    </lineage>
</organism>
<dbReference type="PANTHER" id="PTHR22726:SF1">
    <property type="entry name" value="METALLOENDOPEPTIDASE OMA1, MITOCHONDRIAL"/>
    <property type="match status" value="1"/>
</dbReference>
<dbReference type="EMBL" id="JAKUML010000014">
    <property type="protein sequence ID" value="MCJ8147068.1"/>
    <property type="molecule type" value="Genomic_DNA"/>
</dbReference>
<evidence type="ECO:0000259" key="8">
    <source>
        <dbReference type="Pfam" id="PF01435"/>
    </source>
</evidence>
<proteinExistence type="inferred from homology"/>
<feature type="domain" description="Peptidase M48" evidence="8">
    <location>
        <begin position="182"/>
        <end position="335"/>
    </location>
</feature>
<dbReference type="CDD" id="cd07332">
    <property type="entry name" value="M48C_Oma1_like"/>
    <property type="match status" value="1"/>
</dbReference>
<keyword evidence="10" id="KW-1185">Reference proteome</keyword>
<evidence type="ECO:0000256" key="1">
    <source>
        <dbReference type="ARBA" id="ARBA00022670"/>
    </source>
</evidence>
<keyword evidence="4 6" id="KW-0862">Zinc</keyword>
<evidence type="ECO:0000256" key="6">
    <source>
        <dbReference type="RuleBase" id="RU003983"/>
    </source>
</evidence>
<evidence type="ECO:0000256" key="3">
    <source>
        <dbReference type="ARBA" id="ARBA00022801"/>
    </source>
</evidence>
<dbReference type="InterPro" id="IPR001915">
    <property type="entry name" value="Peptidase_M48"/>
</dbReference>
<dbReference type="Gene3D" id="3.30.2010.10">
    <property type="entry name" value="Metalloproteases ('zincins'), catalytic domain"/>
    <property type="match status" value="1"/>
</dbReference>
<feature type="transmembrane region" description="Helical" evidence="7">
    <location>
        <begin position="101"/>
        <end position="120"/>
    </location>
</feature>
<name>A0A9X2B6V7_9GAMM</name>
<keyword evidence="1 6" id="KW-0645">Protease</keyword>
<keyword evidence="3 6" id="KW-0378">Hydrolase</keyword>
<dbReference type="Proteomes" id="UP001139701">
    <property type="component" value="Unassembled WGS sequence"/>
</dbReference>
<comment type="similarity">
    <text evidence="6">Belongs to the peptidase M48 family.</text>
</comment>
<reference evidence="9" key="1">
    <citation type="submission" date="2022-02" db="EMBL/GenBank/DDBJ databases">
        <title>Acinetobacter A3.8 sp. nov., isolated from Sediment (Zhairuo Island).</title>
        <authorList>
            <person name="Zheng K."/>
        </authorList>
    </citation>
    <scope>NUCLEOTIDE SEQUENCE</scope>
    <source>
        <strain evidence="9">A3.8</strain>
    </source>
</reference>
<sequence length="337" mass="37666">MQSIAIKFYDGIVNRGYDATLRAHASGAIVEYTDAQNTHQQKLYHYDDMIYIGPIGVVLPAIELPHDARIEFLDNHVPDWLDLKAKENAHRVHAIESSWRWIALSLVVTVAVVFATYRWGIPMASHAIAQQMPQDALKRIGGEAEEYLIDVTEKSKITATRQKQIRTMYQKQIQAKVPAKIIFREGGEYIGANALAIPNGTIMLTDELVELAENDQELLAVLAHEQGHLDQRHSLEQGLQSLGISILYVSITGDASDLFGSLPLAVVSAQYSQKFELKADQYAIDELKRQGISPKYLADFLKRLSDEIEEEADADATDFMQSHPATAKRIAQVEAQL</sequence>
<dbReference type="GO" id="GO:0046872">
    <property type="term" value="F:metal ion binding"/>
    <property type="evidence" value="ECO:0007669"/>
    <property type="project" value="UniProtKB-KW"/>
</dbReference>
<dbReference type="Pfam" id="PF01435">
    <property type="entry name" value="Peptidase_M48"/>
    <property type="match status" value="1"/>
</dbReference>
<evidence type="ECO:0000313" key="9">
    <source>
        <dbReference type="EMBL" id="MCJ8147068.1"/>
    </source>
</evidence>
<gene>
    <name evidence="9" type="ORF">MKI79_09165</name>
</gene>
<keyword evidence="2" id="KW-0479">Metal-binding</keyword>
<evidence type="ECO:0000313" key="10">
    <source>
        <dbReference type="Proteomes" id="UP001139701"/>
    </source>
</evidence>